<evidence type="ECO:0000313" key="2">
    <source>
        <dbReference type="EMBL" id="MBN8661706.1"/>
    </source>
</evidence>
<dbReference type="AlphaFoldDB" id="A0A8J7PE91"/>
<sequence>MNRFEIEPPKRSIVQENDAMKLPEGVAEVRSREADPQVRMSLEAQADLKVNRTASKDKYSDWVPAVTLDERGCKQYSSWAVEVLEGKQYTIQKGDSLKDVARRSLGVTGKPDATPKEIAEEMKRIVALNSDMAVLLNRKNGMGQLPPGITLKLAEAPKPQAAAKDDKSADARAQGIDCPPRERVVVSQGFVRAENCDKYEYMQGTAGIVRPGADVVVNSGARVFVFGGKVEARSGSRIITVGGDLNADPDARVKFVSSEGIVESHPRKTDFVNLPKDFLEEPKKQADKPANGPQADFSPA</sequence>
<evidence type="ECO:0000256" key="1">
    <source>
        <dbReference type="SAM" id="MobiDB-lite"/>
    </source>
</evidence>
<gene>
    <name evidence="2" type="ORF">J0M35_15170</name>
</gene>
<dbReference type="Proteomes" id="UP000664277">
    <property type="component" value="Unassembled WGS sequence"/>
</dbReference>
<feature type="region of interest" description="Disordered" evidence="1">
    <location>
        <begin position="274"/>
        <end position="300"/>
    </location>
</feature>
<protein>
    <submittedName>
        <fullName evidence="2">Uncharacterized protein</fullName>
    </submittedName>
</protein>
<comment type="caution">
    <text evidence="2">The sequence shown here is derived from an EMBL/GenBank/DDBJ whole genome shotgun (WGS) entry which is preliminary data.</text>
</comment>
<accession>A0A8J7PE91</accession>
<feature type="compositionally biased region" description="Basic and acidic residues" evidence="1">
    <location>
        <begin position="277"/>
        <end position="287"/>
    </location>
</feature>
<evidence type="ECO:0000313" key="3">
    <source>
        <dbReference type="Proteomes" id="UP000664277"/>
    </source>
</evidence>
<name>A0A8J7PE91_9BACT</name>
<dbReference type="EMBL" id="JAFLCK010000023">
    <property type="protein sequence ID" value="MBN8661706.1"/>
    <property type="molecule type" value="Genomic_DNA"/>
</dbReference>
<proteinExistence type="predicted"/>
<reference evidence="2" key="1">
    <citation type="submission" date="2021-02" db="EMBL/GenBank/DDBJ databases">
        <title>Genome-Resolved Metagenomics of a Microbial Community Performing Photosynthetic Biological Nutrient Removal.</title>
        <authorList>
            <person name="Mcdaniel E.A."/>
        </authorList>
    </citation>
    <scope>NUCLEOTIDE SEQUENCE</scope>
    <source>
        <strain evidence="2">UWPOB_OBS1</strain>
    </source>
</reference>
<organism evidence="2 3">
    <name type="scientific">Candidatus Obscuribacter phosphatis</name>
    <dbReference type="NCBI Taxonomy" id="1906157"/>
    <lineage>
        <taxon>Bacteria</taxon>
        <taxon>Bacillati</taxon>
        <taxon>Candidatus Melainabacteria</taxon>
        <taxon>Candidatus Obscuribacterales</taxon>
        <taxon>Candidatus Obscuribacteraceae</taxon>
        <taxon>Candidatus Obscuribacter</taxon>
    </lineage>
</organism>